<evidence type="ECO:0000256" key="1">
    <source>
        <dbReference type="SAM" id="MobiDB-lite"/>
    </source>
</evidence>
<accession>A0AAV5A5J2</accession>
<feature type="compositionally biased region" description="Polar residues" evidence="1">
    <location>
        <begin position="113"/>
        <end position="130"/>
    </location>
</feature>
<comment type="caution">
    <text evidence="2">The sequence shown here is derived from an EMBL/GenBank/DDBJ whole genome shotgun (WGS) entry which is preliminary data.</text>
</comment>
<evidence type="ECO:0000313" key="2">
    <source>
        <dbReference type="EMBL" id="GJJ08240.1"/>
    </source>
</evidence>
<evidence type="ECO:0000313" key="3">
    <source>
        <dbReference type="Proteomes" id="UP001050691"/>
    </source>
</evidence>
<dbReference type="AlphaFoldDB" id="A0AAV5A5J2"/>
<organism evidence="2 3">
    <name type="scientific">Clathrus columnatus</name>
    <dbReference type="NCBI Taxonomy" id="1419009"/>
    <lineage>
        <taxon>Eukaryota</taxon>
        <taxon>Fungi</taxon>
        <taxon>Dikarya</taxon>
        <taxon>Basidiomycota</taxon>
        <taxon>Agaricomycotina</taxon>
        <taxon>Agaricomycetes</taxon>
        <taxon>Phallomycetidae</taxon>
        <taxon>Phallales</taxon>
        <taxon>Clathraceae</taxon>
        <taxon>Clathrus</taxon>
    </lineage>
</organism>
<proteinExistence type="predicted"/>
<reference evidence="2" key="1">
    <citation type="submission" date="2021-10" db="EMBL/GenBank/DDBJ databases">
        <title>De novo Genome Assembly of Clathrus columnatus (Basidiomycota, Fungi) Using Illumina and Nanopore Sequence Data.</title>
        <authorList>
            <person name="Ogiso-Tanaka E."/>
            <person name="Itagaki H."/>
            <person name="Hosoya T."/>
            <person name="Hosaka K."/>
        </authorList>
    </citation>
    <scope>NUCLEOTIDE SEQUENCE</scope>
    <source>
        <strain evidence="2">MO-923</strain>
    </source>
</reference>
<sequence>MAFNINNFDDLDLNLVRDYNQRAAALISTGETLIPLQALHKYFPSLFKDKKPRVNQEDLLLCQAYQPPNDTSFTASNASNASVNSQQHITNNNTNGNWFNQQVQKFSNYAVDQPSSGLGQPATTQPSGYPSNYDYASTNLVYPSDSVSADYSGYNANFQGQNSDWNNTVPVNSSTGPVYQYPVQNQYQPNMSTSFFPDMTTNQDTKSFDAALPHFNNGTALSNPVVPTWSSSNGTYMPQSVPAPDPSVGIAPVVQNMQIHRNNYNITSAMTAGVYPIPTPLDTFYPTTTTYPNSLYSLYPDQQTIPNPRPTSKPSSKRRVFPKSTFQDNVPGLYEQIGENTWRCTYEGCGQVSHYRRNRTRHVGKHAKKEEKLIEKGALKPEDAKAIPRMEFLTYECEIPDCRYFLETGKRYYVEEYRVDGLRFAHLKKYHGRRKTVKVLKGEEKGFE</sequence>
<name>A0AAV5A5J2_9AGAM</name>
<dbReference type="Proteomes" id="UP001050691">
    <property type="component" value="Unassembled WGS sequence"/>
</dbReference>
<dbReference type="EMBL" id="BPWL01000003">
    <property type="protein sequence ID" value="GJJ08240.1"/>
    <property type="molecule type" value="Genomic_DNA"/>
</dbReference>
<gene>
    <name evidence="2" type="ORF">Clacol_002449</name>
</gene>
<keyword evidence="3" id="KW-1185">Reference proteome</keyword>
<protein>
    <recommendedName>
        <fullName evidence="4">C2H2-type domain-containing protein</fullName>
    </recommendedName>
</protein>
<evidence type="ECO:0008006" key="4">
    <source>
        <dbReference type="Google" id="ProtNLM"/>
    </source>
</evidence>
<feature type="region of interest" description="Disordered" evidence="1">
    <location>
        <begin position="111"/>
        <end position="130"/>
    </location>
</feature>